<dbReference type="Proteomes" id="UP000042967">
    <property type="component" value="Unassembled WGS sequence"/>
</dbReference>
<proteinExistence type="predicted"/>
<name>A0ABC9KEP7_STREE</name>
<sequence length="30" mass="3631">MQEAMHIFDVLGLPEQVAYYQEHYEKFVKS</sequence>
<accession>A0ABC9KEP7</accession>
<evidence type="ECO:0000313" key="1">
    <source>
        <dbReference type="EMBL" id="COA33968.1"/>
    </source>
</evidence>
<protein>
    <submittedName>
        <fullName evidence="1">Transcriptional regulator MutR</fullName>
    </submittedName>
</protein>
<evidence type="ECO:0000313" key="2">
    <source>
        <dbReference type="Proteomes" id="UP000042967"/>
    </source>
</evidence>
<dbReference type="EMBL" id="CQVU01000019">
    <property type="protein sequence ID" value="COA33968.1"/>
    <property type="molecule type" value="Genomic_DNA"/>
</dbReference>
<dbReference type="AlphaFoldDB" id="A0ABC9KEP7"/>
<comment type="caution">
    <text evidence="1">The sequence shown here is derived from an EMBL/GenBank/DDBJ whole genome shotgun (WGS) entry which is preliminary data.</text>
</comment>
<gene>
    <name evidence="1" type="primary">rggD_1</name>
    <name evidence="1" type="ORF">ERS020924_01785</name>
</gene>
<organism evidence="1 2">
    <name type="scientific">Streptococcus pneumoniae</name>
    <dbReference type="NCBI Taxonomy" id="1313"/>
    <lineage>
        <taxon>Bacteria</taxon>
        <taxon>Bacillati</taxon>
        <taxon>Bacillota</taxon>
        <taxon>Bacilli</taxon>
        <taxon>Lactobacillales</taxon>
        <taxon>Streptococcaceae</taxon>
        <taxon>Streptococcus</taxon>
    </lineage>
</organism>
<reference evidence="1 2" key="1">
    <citation type="submission" date="2015-03" db="EMBL/GenBank/DDBJ databases">
        <authorList>
            <consortium name="Pathogen Informatics"/>
            <person name="Murphy D."/>
        </authorList>
    </citation>
    <scope>NUCLEOTIDE SEQUENCE [LARGE SCALE GENOMIC DNA]</scope>
    <source>
        <strain evidence="1 2">SMRU1414</strain>
    </source>
</reference>